<dbReference type="PROSITE" id="PS51782">
    <property type="entry name" value="LYSM"/>
    <property type="match status" value="1"/>
</dbReference>
<dbReference type="CDD" id="cd00118">
    <property type="entry name" value="LysM"/>
    <property type="match status" value="1"/>
</dbReference>
<dbReference type="InterPro" id="IPR006311">
    <property type="entry name" value="TAT_signal"/>
</dbReference>
<dbReference type="Gene3D" id="3.10.350.10">
    <property type="entry name" value="LysM domain"/>
    <property type="match status" value="1"/>
</dbReference>
<sequence>MEESRRHFLRTLAKPAVLTVGGLMALSPRNMLAAVLNRHHVVRKGENLTLIAKRYRTTVINLKLWNGLTSDVIIPGQRISLSAQYKSLPLTTINRPKINTAKWKNVIAHHSATKNGNAKIVDAAHRRRGMENGLAYHFVICNGTNGSHDGKVEVGARWLRQIKGGHVKSETYNANSIGI</sequence>
<dbReference type="Pfam" id="PF01476">
    <property type="entry name" value="LysM"/>
    <property type="match status" value="1"/>
</dbReference>
<dbReference type="InterPro" id="IPR036505">
    <property type="entry name" value="Amidase/PGRP_sf"/>
</dbReference>
<dbReference type="SUPFAM" id="SSF54106">
    <property type="entry name" value="LysM domain"/>
    <property type="match status" value="1"/>
</dbReference>
<dbReference type="InterPro" id="IPR036779">
    <property type="entry name" value="LysM_dom_sf"/>
</dbReference>
<dbReference type="InterPro" id="IPR018392">
    <property type="entry name" value="LysM"/>
</dbReference>
<dbReference type="EMBL" id="UINC01187170">
    <property type="protein sequence ID" value="SVD99749.1"/>
    <property type="molecule type" value="Genomic_DNA"/>
</dbReference>
<dbReference type="AlphaFoldDB" id="A0A382ZWR4"/>
<proteinExistence type="predicted"/>
<dbReference type="GO" id="GO:0008745">
    <property type="term" value="F:N-acetylmuramoyl-L-alanine amidase activity"/>
    <property type="evidence" value="ECO:0007669"/>
    <property type="project" value="InterPro"/>
</dbReference>
<name>A0A382ZWR4_9ZZZZ</name>
<feature type="non-terminal residue" evidence="2">
    <location>
        <position position="179"/>
    </location>
</feature>
<gene>
    <name evidence="2" type="ORF">METZ01_LOCUS452603</name>
</gene>
<protein>
    <recommendedName>
        <fullName evidence="1">LysM domain-containing protein</fullName>
    </recommendedName>
</protein>
<evidence type="ECO:0000313" key="2">
    <source>
        <dbReference type="EMBL" id="SVD99749.1"/>
    </source>
</evidence>
<dbReference type="SMART" id="SM00257">
    <property type="entry name" value="LysM"/>
    <property type="match status" value="1"/>
</dbReference>
<reference evidence="2" key="1">
    <citation type="submission" date="2018-05" db="EMBL/GenBank/DDBJ databases">
        <authorList>
            <person name="Lanie J.A."/>
            <person name="Ng W.-L."/>
            <person name="Kazmierczak K.M."/>
            <person name="Andrzejewski T.M."/>
            <person name="Davidsen T.M."/>
            <person name="Wayne K.J."/>
            <person name="Tettelin H."/>
            <person name="Glass J.I."/>
            <person name="Rusch D."/>
            <person name="Podicherti R."/>
            <person name="Tsui H.-C.T."/>
            <person name="Winkler M.E."/>
        </authorList>
    </citation>
    <scope>NUCLEOTIDE SEQUENCE</scope>
</reference>
<organism evidence="2">
    <name type="scientific">marine metagenome</name>
    <dbReference type="NCBI Taxonomy" id="408172"/>
    <lineage>
        <taxon>unclassified sequences</taxon>
        <taxon>metagenomes</taxon>
        <taxon>ecological metagenomes</taxon>
    </lineage>
</organism>
<evidence type="ECO:0000259" key="1">
    <source>
        <dbReference type="PROSITE" id="PS51782"/>
    </source>
</evidence>
<dbReference type="Gene3D" id="3.40.80.10">
    <property type="entry name" value="Peptidoglycan recognition protein-like"/>
    <property type="match status" value="1"/>
</dbReference>
<dbReference type="SUPFAM" id="SSF55846">
    <property type="entry name" value="N-acetylmuramoyl-L-alanine amidase-like"/>
    <property type="match status" value="1"/>
</dbReference>
<dbReference type="PROSITE" id="PS51318">
    <property type="entry name" value="TAT"/>
    <property type="match status" value="1"/>
</dbReference>
<feature type="domain" description="LysM" evidence="1">
    <location>
        <begin position="38"/>
        <end position="81"/>
    </location>
</feature>
<accession>A0A382ZWR4</accession>
<dbReference type="GO" id="GO:0009253">
    <property type="term" value="P:peptidoglycan catabolic process"/>
    <property type="evidence" value="ECO:0007669"/>
    <property type="project" value="InterPro"/>
</dbReference>